<dbReference type="Pfam" id="PF05188">
    <property type="entry name" value="MutS_II"/>
    <property type="match status" value="1"/>
</dbReference>
<protein>
    <recommendedName>
        <fullName evidence="6">DNA mismatch repair protein</fullName>
    </recommendedName>
</protein>
<dbReference type="SUPFAM" id="SSF55271">
    <property type="entry name" value="DNA repair protein MutS, domain I"/>
    <property type="match status" value="1"/>
</dbReference>
<keyword evidence="11" id="KW-1185">Reference proteome</keyword>
<dbReference type="SUPFAM" id="SSF48334">
    <property type="entry name" value="DNA repair protein MutS, domain III"/>
    <property type="match status" value="1"/>
</dbReference>
<dbReference type="GO" id="GO:0030983">
    <property type="term" value="F:mismatched DNA binding"/>
    <property type="evidence" value="ECO:0007669"/>
    <property type="project" value="UniProtKB-UniRule"/>
</dbReference>
<comment type="caution">
    <text evidence="10">The sequence shown here is derived from an EMBL/GenBank/DDBJ whole genome shotgun (WGS) entry which is preliminary data.</text>
</comment>
<sequence>MANKSRSTAARTPAKDMARRPRPAAPDSTGKQQQSILGFFSKTAVGVAASGRSPLAVSAPRHGLINADAIEKAQITVPTIASSPAPTPQKHAPRCTRPLHNCDNHHNDRDDDDGNEAGDDECGEKEGKRKRRQSEDHRSPRKRSTLASPSDDCSSDGQEVNGGGDSFDFMRRWGYKPNDARTARPAPPPQQRRQVAPTRRTLPSKADKEGAGGGGGKSAWLAHVMDMEKRTPDHPEYDKSTLFIPPHVWNGFTPFEKQYWAVKQKYWDAVVFFRKGKFYELLEKDAMLGHQLFDLRITERIGMPMVGFPVSAFDTWASQFLSKGFKVARVDEMESALGMEMRVREDSNSNKKKKTSKEDKIIRRELGCVLTNGTLVDEALLHNDMATFCAAIKESTGDDGQPAFGIAFVDTATAQFYLAQLSDDVDLTKFETFAVQSSPRELILERTSKLSSSSGMSTKALRILRNHATPMTIWNHLKPGPDGFWDGDTTRWELEAGGYFGTAWPEALAAVRDNDLLMSAFGALVHYLRTLKLERSLLSRGTFQPYSPMQRSGGSSSTLVLDGQTLINLEVFANSVDGGSEGTIFRLMNRCITPSGKRLFRQWVCHPLGDAHRINERLDAVDLLLLGATTDSSRDLREQFTSGMAKLPDLERLVSRIHAGSCKPNDFVRVLEGFEQIEHTMASMKHILLHGGSSNDGDGDDRNYGMIGRLLTSVPDLSEPLGFWKGAFDRDKATEEGLFWPSRGVDDDFDSRVDAINHIKMELQALLMRQQRELKNRSIKFADINKEPYQLEVPKTVKVVPKDWRQISATASVKRYYFKELDALIRALQEAEEIHSQATYGLTSRFYQRFRADSEAWLQSIHVVAQLDCLASLASLSSSLAEPRCRPVFVPDPDERSVVEFKELRYPCVDVDDDFIPNDIKLGGDEANINLLTGANAAGKSTILRMTCTAVIMAQLGCYVPAASARLTPVDRIMSRLGANDNIFAGQSTFFIELSETKRILAEATPRTLVILDELGRGTSSYDGLAVAEAVLHHIASSIGCIGFFATHYRSLATAGFARHHPEVRPRRMQVLVDDVLRRVTFLYKLEDGVAESSFGMHCAAMCGIPTGVVERAEVAAREWERRGQLKAGGGDVEEEPEPANPTEAACYIPLGFLSDVSNMLRDEGAADDAVTGHCVNTLLRAIETL</sequence>
<feature type="compositionally biased region" description="Polar residues" evidence="8">
    <location>
        <begin position="1"/>
        <end position="10"/>
    </location>
</feature>
<dbReference type="InterPro" id="IPR007695">
    <property type="entry name" value="DNA_mismatch_repair_MutS-lik_N"/>
</dbReference>
<dbReference type="SUPFAM" id="SSF52540">
    <property type="entry name" value="P-loop containing nucleoside triphosphate hydrolases"/>
    <property type="match status" value="1"/>
</dbReference>
<dbReference type="InterPro" id="IPR007696">
    <property type="entry name" value="DNA_mismatch_repair_MutS_core"/>
</dbReference>
<dbReference type="Gene3D" id="3.30.420.110">
    <property type="entry name" value="MutS, connector domain"/>
    <property type="match status" value="1"/>
</dbReference>
<dbReference type="NCBIfam" id="NF003810">
    <property type="entry name" value="PRK05399.1"/>
    <property type="match status" value="1"/>
</dbReference>
<dbReference type="InterPro" id="IPR036187">
    <property type="entry name" value="DNA_mismatch_repair_MutS_sf"/>
</dbReference>
<dbReference type="Gene3D" id="1.10.1420.10">
    <property type="match status" value="2"/>
</dbReference>
<keyword evidence="6 7" id="KW-0234">DNA repair</keyword>
<evidence type="ECO:0000259" key="9">
    <source>
        <dbReference type="PROSITE" id="PS00486"/>
    </source>
</evidence>
<evidence type="ECO:0000256" key="6">
    <source>
        <dbReference type="PIRNR" id="PIRNR037677"/>
    </source>
</evidence>
<comment type="function">
    <text evidence="6 7">Component of the post-replicative DNA mismatch repair system (MMR).</text>
</comment>
<evidence type="ECO:0000256" key="1">
    <source>
        <dbReference type="ARBA" id="ARBA00006271"/>
    </source>
</evidence>
<dbReference type="InterPro" id="IPR007860">
    <property type="entry name" value="DNA_mmatch_repair_MutS_con_dom"/>
</dbReference>
<dbReference type="Gene3D" id="3.40.50.300">
    <property type="entry name" value="P-loop containing nucleotide triphosphate hydrolases"/>
    <property type="match status" value="1"/>
</dbReference>
<evidence type="ECO:0000256" key="7">
    <source>
        <dbReference type="RuleBase" id="RU003756"/>
    </source>
</evidence>
<dbReference type="InterPro" id="IPR016151">
    <property type="entry name" value="DNA_mismatch_repair_MutS_N"/>
</dbReference>
<dbReference type="PIRSF" id="PIRSF037677">
    <property type="entry name" value="DNA_mis_repair_Msh6"/>
    <property type="match status" value="1"/>
</dbReference>
<dbReference type="InterPro" id="IPR000432">
    <property type="entry name" value="DNA_mismatch_repair_MutS_C"/>
</dbReference>
<dbReference type="GO" id="GO:0140664">
    <property type="term" value="F:ATP-dependent DNA damage sensor activity"/>
    <property type="evidence" value="ECO:0007669"/>
    <property type="project" value="InterPro"/>
</dbReference>
<dbReference type="InterPro" id="IPR017261">
    <property type="entry name" value="DNA_mismatch_repair_MutS/MSH"/>
</dbReference>
<evidence type="ECO:0000313" key="10">
    <source>
        <dbReference type="EMBL" id="KAK0642121.1"/>
    </source>
</evidence>
<feature type="compositionally biased region" description="Polar residues" evidence="8">
    <location>
        <begin position="145"/>
        <end position="158"/>
    </location>
</feature>
<dbReference type="InterPro" id="IPR036678">
    <property type="entry name" value="MutS_con_dom_sf"/>
</dbReference>
<feature type="compositionally biased region" description="Low complexity" evidence="8">
    <location>
        <begin position="191"/>
        <end position="201"/>
    </location>
</feature>
<evidence type="ECO:0000313" key="11">
    <source>
        <dbReference type="Proteomes" id="UP001174936"/>
    </source>
</evidence>
<dbReference type="FunFam" id="3.40.50.300:FF:000771">
    <property type="entry name" value="DNA mismatch repair protein"/>
    <property type="match status" value="1"/>
</dbReference>
<evidence type="ECO:0000256" key="8">
    <source>
        <dbReference type="SAM" id="MobiDB-lite"/>
    </source>
</evidence>
<dbReference type="InterPro" id="IPR045076">
    <property type="entry name" value="MutS"/>
</dbReference>
<comment type="similarity">
    <text evidence="1 6 7">Belongs to the DNA mismatch repair MutS family.</text>
</comment>
<dbReference type="AlphaFoldDB" id="A0AA39XXK5"/>
<evidence type="ECO:0000256" key="2">
    <source>
        <dbReference type="ARBA" id="ARBA00022741"/>
    </source>
</evidence>
<dbReference type="SMART" id="SM00533">
    <property type="entry name" value="MUTSd"/>
    <property type="match status" value="1"/>
</dbReference>
<feature type="compositionally biased region" description="Acidic residues" evidence="8">
    <location>
        <begin position="110"/>
        <end position="123"/>
    </location>
</feature>
<keyword evidence="2 6" id="KW-0547">Nucleotide-binding</keyword>
<dbReference type="FunFam" id="1.10.1420.10:FF:000019">
    <property type="entry name" value="DNA mismatch repair protein"/>
    <property type="match status" value="1"/>
</dbReference>
<dbReference type="InterPro" id="IPR007861">
    <property type="entry name" value="DNA_mismatch_repair_MutS_clamp"/>
</dbReference>
<dbReference type="Gene3D" id="3.40.1170.10">
    <property type="entry name" value="DNA repair protein MutS, domain I"/>
    <property type="match status" value="1"/>
</dbReference>
<feature type="domain" description="DNA mismatch repair proteins mutS family" evidence="9">
    <location>
        <begin position="1008"/>
        <end position="1024"/>
    </location>
</feature>
<keyword evidence="4 6" id="KW-0067">ATP-binding</keyword>
<dbReference type="Pfam" id="PF05190">
    <property type="entry name" value="MutS_IV"/>
    <property type="match status" value="1"/>
</dbReference>
<dbReference type="GO" id="GO:0005524">
    <property type="term" value="F:ATP binding"/>
    <property type="evidence" value="ECO:0007669"/>
    <property type="project" value="UniProtKB-UniRule"/>
</dbReference>
<dbReference type="Pfam" id="PF05192">
    <property type="entry name" value="MutS_III"/>
    <property type="match status" value="1"/>
</dbReference>
<dbReference type="Proteomes" id="UP001174936">
    <property type="component" value="Unassembled WGS sequence"/>
</dbReference>
<gene>
    <name evidence="10" type="ORF">B0T16DRAFT_421036</name>
</gene>
<dbReference type="InterPro" id="IPR027417">
    <property type="entry name" value="P-loop_NTPase"/>
</dbReference>
<feature type="compositionally biased region" description="Basic and acidic residues" evidence="8">
    <location>
        <begin position="100"/>
        <end position="109"/>
    </location>
</feature>
<dbReference type="EMBL" id="JAULSV010000006">
    <property type="protein sequence ID" value="KAK0642121.1"/>
    <property type="molecule type" value="Genomic_DNA"/>
</dbReference>
<name>A0AA39XXK5_9PEZI</name>
<dbReference type="SUPFAM" id="SSF53150">
    <property type="entry name" value="DNA repair protein MutS, domain II"/>
    <property type="match status" value="1"/>
</dbReference>
<feature type="region of interest" description="Disordered" evidence="8">
    <location>
        <begin position="1"/>
        <end position="36"/>
    </location>
</feature>
<dbReference type="PROSITE" id="PS00486">
    <property type="entry name" value="DNA_MISMATCH_REPAIR_2"/>
    <property type="match status" value="1"/>
</dbReference>
<accession>A0AA39XXK5</accession>
<keyword evidence="3 6" id="KW-0227">DNA damage</keyword>
<dbReference type="PANTHER" id="PTHR11361">
    <property type="entry name" value="DNA MISMATCH REPAIR PROTEIN MUTS FAMILY MEMBER"/>
    <property type="match status" value="1"/>
</dbReference>
<keyword evidence="5 6" id="KW-0238">DNA-binding</keyword>
<organism evidence="10 11">
    <name type="scientific">Cercophora newfieldiana</name>
    <dbReference type="NCBI Taxonomy" id="92897"/>
    <lineage>
        <taxon>Eukaryota</taxon>
        <taxon>Fungi</taxon>
        <taxon>Dikarya</taxon>
        <taxon>Ascomycota</taxon>
        <taxon>Pezizomycotina</taxon>
        <taxon>Sordariomycetes</taxon>
        <taxon>Sordariomycetidae</taxon>
        <taxon>Sordariales</taxon>
        <taxon>Lasiosphaeriaceae</taxon>
        <taxon>Cercophora</taxon>
    </lineage>
</organism>
<dbReference type="Pfam" id="PF00488">
    <property type="entry name" value="MutS_V"/>
    <property type="match status" value="1"/>
</dbReference>
<dbReference type="Pfam" id="PF01624">
    <property type="entry name" value="MutS_I"/>
    <property type="match status" value="1"/>
</dbReference>
<reference evidence="10" key="1">
    <citation type="submission" date="2023-06" db="EMBL/GenBank/DDBJ databases">
        <title>Genome-scale phylogeny and comparative genomics of the fungal order Sordariales.</title>
        <authorList>
            <consortium name="Lawrence Berkeley National Laboratory"/>
            <person name="Hensen N."/>
            <person name="Bonometti L."/>
            <person name="Westerberg I."/>
            <person name="Brannstrom I.O."/>
            <person name="Guillou S."/>
            <person name="Cros-Aarteil S."/>
            <person name="Calhoun S."/>
            <person name="Haridas S."/>
            <person name="Kuo A."/>
            <person name="Mondo S."/>
            <person name="Pangilinan J."/>
            <person name="Riley R."/>
            <person name="Labutti K."/>
            <person name="Andreopoulos B."/>
            <person name="Lipzen A."/>
            <person name="Chen C."/>
            <person name="Yanf M."/>
            <person name="Daum C."/>
            <person name="Ng V."/>
            <person name="Clum A."/>
            <person name="Steindorff A."/>
            <person name="Ohm R."/>
            <person name="Martin F."/>
            <person name="Silar P."/>
            <person name="Natvig D."/>
            <person name="Lalanne C."/>
            <person name="Gautier V."/>
            <person name="Ament-Velasquez S.L."/>
            <person name="Kruys A."/>
            <person name="Hutchinson M.I."/>
            <person name="Powell A.J."/>
            <person name="Barry K."/>
            <person name="Miller A.N."/>
            <person name="Grigoriev I.V."/>
            <person name="Debuchy R."/>
            <person name="Gladieux P."/>
            <person name="Thoren M.H."/>
            <person name="Johannesson H."/>
        </authorList>
    </citation>
    <scope>NUCLEOTIDE SEQUENCE</scope>
    <source>
        <strain evidence="10">SMH2532-1</strain>
    </source>
</reference>
<feature type="region of interest" description="Disordered" evidence="8">
    <location>
        <begin position="77"/>
        <end position="218"/>
    </location>
</feature>
<dbReference type="GO" id="GO:0006298">
    <property type="term" value="P:mismatch repair"/>
    <property type="evidence" value="ECO:0007669"/>
    <property type="project" value="InterPro"/>
</dbReference>
<dbReference type="PANTHER" id="PTHR11361:SF148">
    <property type="entry name" value="DNA MISMATCH REPAIR PROTEIN MSH6"/>
    <property type="match status" value="1"/>
</dbReference>
<dbReference type="GO" id="GO:0032301">
    <property type="term" value="C:MutSalpha complex"/>
    <property type="evidence" value="ECO:0007669"/>
    <property type="project" value="TreeGrafter"/>
</dbReference>
<evidence type="ECO:0000256" key="5">
    <source>
        <dbReference type="ARBA" id="ARBA00023125"/>
    </source>
</evidence>
<evidence type="ECO:0000256" key="4">
    <source>
        <dbReference type="ARBA" id="ARBA00022840"/>
    </source>
</evidence>
<proteinExistence type="inferred from homology"/>
<dbReference type="SMART" id="SM00534">
    <property type="entry name" value="MUTSac"/>
    <property type="match status" value="1"/>
</dbReference>
<evidence type="ECO:0000256" key="3">
    <source>
        <dbReference type="ARBA" id="ARBA00022763"/>
    </source>
</evidence>